<evidence type="ECO:0000313" key="2">
    <source>
        <dbReference type="Proteomes" id="UP000239757"/>
    </source>
</evidence>
<name>A0A2P5XFS6_GOSBA</name>
<protein>
    <submittedName>
        <fullName evidence="1">Uncharacterized protein</fullName>
    </submittedName>
</protein>
<accession>A0A2P5XFS6</accession>
<organism evidence="1 2">
    <name type="scientific">Gossypium barbadense</name>
    <name type="common">Sea Island cotton</name>
    <name type="synonym">Hibiscus barbadensis</name>
    <dbReference type="NCBI Taxonomy" id="3634"/>
    <lineage>
        <taxon>Eukaryota</taxon>
        <taxon>Viridiplantae</taxon>
        <taxon>Streptophyta</taxon>
        <taxon>Embryophyta</taxon>
        <taxon>Tracheophyta</taxon>
        <taxon>Spermatophyta</taxon>
        <taxon>Magnoliopsida</taxon>
        <taxon>eudicotyledons</taxon>
        <taxon>Gunneridae</taxon>
        <taxon>Pentapetalae</taxon>
        <taxon>rosids</taxon>
        <taxon>malvids</taxon>
        <taxon>Malvales</taxon>
        <taxon>Malvaceae</taxon>
        <taxon>Malvoideae</taxon>
        <taxon>Gossypium</taxon>
    </lineage>
</organism>
<dbReference type="AlphaFoldDB" id="A0A2P5XFS6"/>
<evidence type="ECO:0000313" key="1">
    <source>
        <dbReference type="EMBL" id="PPS02208.1"/>
    </source>
</evidence>
<reference evidence="1 2" key="1">
    <citation type="submission" date="2015-01" db="EMBL/GenBank/DDBJ databases">
        <title>Genome of allotetraploid Gossypium barbadense reveals genomic plasticity and fiber elongation in cotton evolution.</title>
        <authorList>
            <person name="Chen X."/>
            <person name="Liu X."/>
            <person name="Zhao B."/>
            <person name="Zheng H."/>
            <person name="Hu Y."/>
            <person name="Lu G."/>
            <person name="Yang C."/>
            <person name="Chen J."/>
            <person name="Shan C."/>
            <person name="Zhang L."/>
            <person name="Zhou Y."/>
            <person name="Wang L."/>
            <person name="Guo W."/>
            <person name="Bai Y."/>
            <person name="Ruan J."/>
            <person name="Shangguan X."/>
            <person name="Mao Y."/>
            <person name="Jiang J."/>
            <person name="Zhu Y."/>
            <person name="Lei J."/>
            <person name="Kang H."/>
            <person name="Chen S."/>
            <person name="He X."/>
            <person name="Wang R."/>
            <person name="Wang Y."/>
            <person name="Chen J."/>
            <person name="Wang L."/>
            <person name="Yu S."/>
            <person name="Wang B."/>
            <person name="Wei J."/>
            <person name="Song S."/>
            <person name="Lu X."/>
            <person name="Gao Z."/>
            <person name="Gu W."/>
            <person name="Deng X."/>
            <person name="Ma D."/>
            <person name="Wang S."/>
            <person name="Liang W."/>
            <person name="Fang L."/>
            <person name="Cai C."/>
            <person name="Zhu X."/>
            <person name="Zhou B."/>
            <person name="Zhang Y."/>
            <person name="Chen Z."/>
            <person name="Xu S."/>
            <person name="Zhu R."/>
            <person name="Wang S."/>
            <person name="Zhang T."/>
            <person name="Zhao G."/>
        </authorList>
    </citation>
    <scope>NUCLEOTIDE SEQUENCE [LARGE SCALE GENOMIC DNA]</scope>
    <source>
        <strain evidence="2">cv. Xinhai21</strain>
        <tissue evidence="1">Leaf</tissue>
    </source>
</reference>
<gene>
    <name evidence="1" type="ORF">GOBAR_AA18470</name>
</gene>
<sequence length="97" mass="10582">MDGGMRGSRGILGYSGWAPNWMILEINSKEAIQEIQNSGITAMDGGMRGSRGILGYSGWAPNWMILEINSKEAIQEIQVAGEKQNCLVVVLTIKDLL</sequence>
<dbReference type="EMBL" id="KZ664966">
    <property type="protein sequence ID" value="PPS02208.1"/>
    <property type="molecule type" value="Genomic_DNA"/>
</dbReference>
<dbReference type="Proteomes" id="UP000239757">
    <property type="component" value="Unassembled WGS sequence"/>
</dbReference>
<proteinExistence type="predicted"/>